<proteinExistence type="predicted"/>
<evidence type="ECO:0000256" key="1">
    <source>
        <dbReference type="SAM" id="MobiDB-lite"/>
    </source>
</evidence>
<reference evidence="2 3" key="1">
    <citation type="submission" date="2021-06" db="EMBL/GenBank/DDBJ databases">
        <title>Complete genome of Haloferula helveola possessing various polysaccharide degrading enzymes.</title>
        <authorList>
            <person name="Takami H."/>
            <person name="Huang C."/>
            <person name="Hamasaki K."/>
        </authorList>
    </citation>
    <scope>NUCLEOTIDE SEQUENCE [LARGE SCALE GENOMIC DNA]</scope>
    <source>
        <strain evidence="2 3">CN-1</strain>
    </source>
</reference>
<name>A0ABM7RAM1_9BACT</name>
<accession>A0ABM7RAM1</accession>
<dbReference type="EMBL" id="AP024702">
    <property type="protein sequence ID" value="BCX48454.1"/>
    <property type="molecule type" value="Genomic_DNA"/>
</dbReference>
<dbReference type="RefSeq" id="WP_338684696.1">
    <property type="nucleotide sequence ID" value="NZ_AP024702.1"/>
</dbReference>
<protein>
    <submittedName>
        <fullName evidence="2">Uncharacterized protein</fullName>
    </submittedName>
</protein>
<feature type="region of interest" description="Disordered" evidence="1">
    <location>
        <begin position="23"/>
        <end position="50"/>
    </location>
</feature>
<dbReference type="PROSITE" id="PS51257">
    <property type="entry name" value="PROKAR_LIPOPROTEIN"/>
    <property type="match status" value="1"/>
</dbReference>
<sequence length="156" mass="16547">MKPKLFIPVFAMSAVLIGCEKNESAPAGAPEEVHKHTPESGGGLDHGHAEVPLGTLKAGELELEATQGVDVVEAGKEGIIVIKLPYKDDGATVVRAWIGTEDRTLSTVGKGNYMAEHGDYDIHATAPDPLPEGAMWWIEVEKPDGTKLVGSITPKL</sequence>
<keyword evidence="3" id="KW-1185">Reference proteome</keyword>
<evidence type="ECO:0000313" key="2">
    <source>
        <dbReference type="EMBL" id="BCX48454.1"/>
    </source>
</evidence>
<gene>
    <name evidence="2" type="ORF">HAHE_23620</name>
</gene>
<dbReference type="Proteomes" id="UP001374893">
    <property type="component" value="Chromosome"/>
</dbReference>
<evidence type="ECO:0000313" key="3">
    <source>
        <dbReference type="Proteomes" id="UP001374893"/>
    </source>
</evidence>
<organism evidence="2 3">
    <name type="scientific">Haloferula helveola</name>
    <dbReference type="NCBI Taxonomy" id="490095"/>
    <lineage>
        <taxon>Bacteria</taxon>
        <taxon>Pseudomonadati</taxon>
        <taxon>Verrucomicrobiota</taxon>
        <taxon>Verrucomicrobiia</taxon>
        <taxon>Verrucomicrobiales</taxon>
        <taxon>Verrucomicrobiaceae</taxon>
        <taxon>Haloferula</taxon>
    </lineage>
</organism>